<evidence type="ECO:0000313" key="3">
    <source>
        <dbReference type="EMBL" id="OFW56661.1"/>
    </source>
</evidence>
<dbReference type="PANTHER" id="PTHR22754:SF32">
    <property type="entry name" value="DISCO-INTERACTING PROTEIN 2"/>
    <property type="match status" value="1"/>
</dbReference>
<proteinExistence type="inferred from homology"/>
<dbReference type="GO" id="GO:0005886">
    <property type="term" value="C:plasma membrane"/>
    <property type="evidence" value="ECO:0007669"/>
    <property type="project" value="TreeGrafter"/>
</dbReference>
<dbReference type="EMBL" id="MELK01000042">
    <property type="protein sequence ID" value="OFW56661.1"/>
    <property type="molecule type" value="Genomic_DNA"/>
</dbReference>
<comment type="caution">
    <text evidence="3">The sequence shown here is derived from an EMBL/GenBank/DDBJ whole genome shotgun (WGS) entry which is preliminary data.</text>
</comment>
<dbReference type="InterPro" id="IPR020845">
    <property type="entry name" value="AMP-binding_CS"/>
</dbReference>
<evidence type="ECO:0000313" key="4">
    <source>
        <dbReference type="Proteomes" id="UP000177876"/>
    </source>
</evidence>
<dbReference type="InterPro" id="IPR045851">
    <property type="entry name" value="AMP-bd_C_sf"/>
</dbReference>
<dbReference type="GO" id="GO:0006633">
    <property type="term" value="P:fatty acid biosynthetic process"/>
    <property type="evidence" value="ECO:0007669"/>
    <property type="project" value="TreeGrafter"/>
</dbReference>
<dbReference type="GO" id="GO:0070566">
    <property type="term" value="F:adenylyltransferase activity"/>
    <property type="evidence" value="ECO:0007669"/>
    <property type="project" value="TreeGrafter"/>
</dbReference>
<dbReference type="PANTHER" id="PTHR22754">
    <property type="entry name" value="DISCO-INTERACTING PROTEIN 2 DIP2 -RELATED"/>
    <property type="match status" value="1"/>
</dbReference>
<feature type="domain" description="AMP-dependent synthetase/ligase" evidence="2">
    <location>
        <begin position="36"/>
        <end position="389"/>
    </location>
</feature>
<comment type="similarity">
    <text evidence="1">Belongs to the ATP-dependent AMP-binding enzyme family.</text>
</comment>
<dbReference type="SUPFAM" id="SSF56801">
    <property type="entry name" value="Acetyl-CoA synthetase-like"/>
    <property type="match status" value="1"/>
</dbReference>
<organism evidence="3 4">
    <name type="scientific">Candidatus Solincola sediminis</name>
    <dbReference type="NCBI Taxonomy" id="1797199"/>
    <lineage>
        <taxon>Bacteria</taxon>
        <taxon>Bacillati</taxon>
        <taxon>Actinomycetota</taxon>
        <taxon>Candidatus Geothermincolia</taxon>
        <taxon>Candidatus Geothermincolales</taxon>
        <taxon>Candidatus Geothermincolaceae</taxon>
        <taxon>Candidatus Solincola</taxon>
    </lineage>
</organism>
<dbReference type="AlphaFoldDB" id="A0A1F2WIJ9"/>
<gene>
    <name evidence="3" type="ORF">A2Y75_08860</name>
</gene>
<protein>
    <recommendedName>
        <fullName evidence="2">AMP-dependent synthetase/ligase domain-containing protein</fullName>
    </recommendedName>
</protein>
<dbReference type="Gene3D" id="3.40.50.12780">
    <property type="entry name" value="N-terminal domain of ligase-like"/>
    <property type="match status" value="1"/>
</dbReference>
<dbReference type="Proteomes" id="UP000177876">
    <property type="component" value="Unassembled WGS sequence"/>
</dbReference>
<dbReference type="STRING" id="1797197.A2Y75_08860"/>
<name>A0A1F2WIJ9_9ACTN</name>
<reference evidence="3 4" key="1">
    <citation type="journal article" date="2016" name="Nat. Commun.">
        <title>Thousands of microbial genomes shed light on interconnected biogeochemical processes in an aquifer system.</title>
        <authorList>
            <person name="Anantharaman K."/>
            <person name="Brown C.T."/>
            <person name="Hug L.A."/>
            <person name="Sharon I."/>
            <person name="Castelle C.J."/>
            <person name="Probst A.J."/>
            <person name="Thomas B.C."/>
            <person name="Singh A."/>
            <person name="Wilkins M.J."/>
            <person name="Karaoz U."/>
            <person name="Brodie E.L."/>
            <person name="Williams K.H."/>
            <person name="Hubbard S.S."/>
            <person name="Banfield J.F."/>
        </authorList>
    </citation>
    <scope>NUCLEOTIDE SEQUENCE [LARGE SCALE GENOMIC DNA]</scope>
</reference>
<dbReference type="PROSITE" id="PS00455">
    <property type="entry name" value="AMP_BINDING"/>
    <property type="match status" value="1"/>
</dbReference>
<accession>A0A1F2WIJ9</accession>
<sequence>MKNAKNVWQCLANGVMRSQQGLTILEENGKTVYRPQELLRAAMHAAAGLHKSGVIRGDRVGILAQTTPTTVLTLLGCWALGAVPVPLPLPMRAMDPRAFIEQSGRRLQKVRAKLLVIPGNLIPMVGDLESTTRLVAAEDLCIQEEPPLEKTGLDETALIQFTSGSTSDPRGVVLSNRAIIANSRAICKRVRVGPKDTILSWMPLYHDMGLIGFFITALSAGCSLILMPPQRFAADPSAWLRALSDYRATITGGPNFSYALSSRILKAGTLGDIDLSSLRLALNGAEPVDAKVLDEFIREGRPYGLKETVPYPVYGLAEATLAVTFPNPGKRYRIDRAPAELDRGRSVVSVGTPLSGIEVRIVKADGEEAMEREVGEVCVRGASVMQGYWEDEQATARVLRDGWLCTGDLGYIDSGELFLVGRIKEMMIVGGRNLFPEDVERCAEQVQGIRKGNTFAFGITTPRGRERLVLVSETRFESPDRALQAAHAVSSAVRREIGVPVREVVLVRAGSLPKTSSGKKRRFLCRDLYLDEKLHAVASSRAAVPGN</sequence>
<evidence type="ECO:0000256" key="1">
    <source>
        <dbReference type="ARBA" id="ARBA00006432"/>
    </source>
</evidence>
<dbReference type="Gene3D" id="3.30.300.30">
    <property type="match status" value="1"/>
</dbReference>
<dbReference type="InterPro" id="IPR042099">
    <property type="entry name" value="ANL_N_sf"/>
</dbReference>
<evidence type="ECO:0000259" key="2">
    <source>
        <dbReference type="Pfam" id="PF00501"/>
    </source>
</evidence>
<dbReference type="Pfam" id="PF00501">
    <property type="entry name" value="AMP-binding"/>
    <property type="match status" value="1"/>
</dbReference>
<dbReference type="InterPro" id="IPR000873">
    <property type="entry name" value="AMP-dep_synth/lig_dom"/>
</dbReference>